<dbReference type="EMBL" id="BMWZ01000003">
    <property type="protein sequence ID" value="GGZ77665.1"/>
    <property type="molecule type" value="Genomic_DNA"/>
</dbReference>
<evidence type="ECO:0000256" key="5">
    <source>
        <dbReference type="ARBA" id="ARBA00022692"/>
    </source>
</evidence>
<keyword evidence="11" id="KW-1185">Reference proteome</keyword>
<evidence type="ECO:0000256" key="6">
    <source>
        <dbReference type="ARBA" id="ARBA00022989"/>
    </source>
</evidence>
<comment type="caution">
    <text evidence="10">The sequence shown here is derived from an EMBL/GenBank/DDBJ whole genome shotgun (WGS) entry which is preliminary data.</text>
</comment>
<evidence type="ECO:0000313" key="10">
    <source>
        <dbReference type="EMBL" id="GGZ77665.1"/>
    </source>
</evidence>
<evidence type="ECO:0000256" key="8">
    <source>
        <dbReference type="ARBA" id="ARBA00035655"/>
    </source>
</evidence>
<feature type="transmembrane region" description="Helical" evidence="9">
    <location>
        <begin position="125"/>
        <end position="143"/>
    </location>
</feature>
<feature type="transmembrane region" description="Helical" evidence="9">
    <location>
        <begin position="12"/>
        <end position="28"/>
    </location>
</feature>
<keyword evidence="3" id="KW-1003">Cell membrane</keyword>
<evidence type="ECO:0000256" key="2">
    <source>
        <dbReference type="ARBA" id="ARBA00022448"/>
    </source>
</evidence>
<evidence type="ECO:0000256" key="4">
    <source>
        <dbReference type="ARBA" id="ARBA00022519"/>
    </source>
</evidence>
<dbReference type="Pfam" id="PF04143">
    <property type="entry name" value="Sulf_transp"/>
    <property type="match status" value="1"/>
</dbReference>
<gene>
    <name evidence="10" type="ORF">GCM10007028_13690</name>
</gene>
<proteinExistence type="inferred from homology"/>
<reference evidence="10" key="1">
    <citation type="journal article" date="2014" name="Int. J. Syst. Evol. Microbiol.">
        <title>Complete genome sequence of Corynebacterium casei LMG S-19264T (=DSM 44701T), isolated from a smear-ripened cheese.</title>
        <authorList>
            <consortium name="US DOE Joint Genome Institute (JGI-PGF)"/>
            <person name="Walter F."/>
            <person name="Albersmeier A."/>
            <person name="Kalinowski J."/>
            <person name="Ruckert C."/>
        </authorList>
    </citation>
    <scope>NUCLEOTIDE SEQUENCE</scope>
    <source>
        <strain evidence="10">KCTC 12710</strain>
    </source>
</reference>
<dbReference type="InterPro" id="IPR007272">
    <property type="entry name" value="Sulf_transp_TsuA/YedE"/>
</dbReference>
<evidence type="ECO:0000313" key="11">
    <source>
        <dbReference type="Proteomes" id="UP000636004"/>
    </source>
</evidence>
<keyword evidence="6 9" id="KW-1133">Transmembrane helix</keyword>
<comment type="subcellular location">
    <subcellularLocation>
        <location evidence="1">Cell inner membrane</location>
        <topology evidence="1">Multi-pass membrane protein</topology>
    </subcellularLocation>
</comment>
<evidence type="ECO:0000256" key="7">
    <source>
        <dbReference type="ARBA" id="ARBA00023136"/>
    </source>
</evidence>
<organism evidence="10 11">
    <name type="scientific">Algibacter mikhailovii</name>
    <dbReference type="NCBI Taxonomy" id="425498"/>
    <lineage>
        <taxon>Bacteria</taxon>
        <taxon>Pseudomonadati</taxon>
        <taxon>Bacteroidota</taxon>
        <taxon>Flavobacteriia</taxon>
        <taxon>Flavobacteriales</taxon>
        <taxon>Flavobacteriaceae</taxon>
        <taxon>Algibacter</taxon>
    </lineage>
</organism>
<dbReference type="PANTHER" id="PTHR30574:SF1">
    <property type="entry name" value="SULPHUR TRANSPORT DOMAIN-CONTAINING PROTEIN"/>
    <property type="match status" value="1"/>
</dbReference>
<feature type="transmembrane region" description="Helical" evidence="9">
    <location>
        <begin position="163"/>
        <end position="184"/>
    </location>
</feature>
<feature type="transmembrane region" description="Helical" evidence="9">
    <location>
        <begin position="61"/>
        <end position="81"/>
    </location>
</feature>
<evidence type="ECO:0008006" key="12">
    <source>
        <dbReference type="Google" id="ProtNLM"/>
    </source>
</evidence>
<dbReference type="PANTHER" id="PTHR30574">
    <property type="entry name" value="INNER MEMBRANE PROTEIN YEDE"/>
    <property type="match status" value="1"/>
</dbReference>
<name>A0A918QX90_9FLAO</name>
<keyword evidence="4" id="KW-0997">Cell inner membrane</keyword>
<dbReference type="GO" id="GO:0005886">
    <property type="term" value="C:plasma membrane"/>
    <property type="evidence" value="ECO:0007669"/>
    <property type="project" value="UniProtKB-SubCell"/>
</dbReference>
<keyword evidence="2" id="KW-0813">Transport</keyword>
<dbReference type="Proteomes" id="UP000636004">
    <property type="component" value="Unassembled WGS sequence"/>
</dbReference>
<reference evidence="10" key="2">
    <citation type="submission" date="2020-09" db="EMBL/GenBank/DDBJ databases">
        <authorList>
            <person name="Sun Q."/>
            <person name="Kim S."/>
        </authorList>
    </citation>
    <scope>NUCLEOTIDE SEQUENCE</scope>
    <source>
        <strain evidence="10">KCTC 12710</strain>
    </source>
</reference>
<sequence length="185" mass="19752">MESLLNPWPWYVSGPLIALVMALLLYFGKTFGMSSNLRTLCAIGGAGKISNFFKFNWRDQAWNLTVVLGAIIGGYIAVQYLSNNSGTDLNPKTAAELKTMGFENPGSTLVPNEIFGLDILTTPKGVLLLVIGGLLVGFGTRYADGCTSGHAITGLSSLQKPSLIAVIGFFIGGLIMTNFILPLLF</sequence>
<evidence type="ECO:0000256" key="3">
    <source>
        <dbReference type="ARBA" id="ARBA00022475"/>
    </source>
</evidence>
<accession>A0A918QX90</accession>
<dbReference type="AlphaFoldDB" id="A0A918QX90"/>
<evidence type="ECO:0000256" key="1">
    <source>
        <dbReference type="ARBA" id="ARBA00004429"/>
    </source>
</evidence>
<dbReference type="RefSeq" id="WP_189360052.1">
    <property type="nucleotide sequence ID" value="NZ_BMWZ01000003.1"/>
</dbReference>
<evidence type="ECO:0000256" key="9">
    <source>
        <dbReference type="SAM" id="Phobius"/>
    </source>
</evidence>
<keyword evidence="7 9" id="KW-0472">Membrane</keyword>
<protein>
    <recommendedName>
        <fullName evidence="12">YeeE/YedE family protein</fullName>
    </recommendedName>
</protein>
<keyword evidence="5 9" id="KW-0812">Transmembrane</keyword>
<comment type="similarity">
    <text evidence="8">Belongs to the TsuA/YedE (TC 9.B.102) family.</text>
</comment>